<name>A0A7N0TTF2_KALFE</name>
<accession>A0A7N0TTF2</accession>
<dbReference type="AlphaFoldDB" id="A0A7N0TTF2"/>
<evidence type="ECO:0000256" key="1">
    <source>
        <dbReference type="SAM" id="MobiDB-lite"/>
    </source>
</evidence>
<feature type="region of interest" description="Disordered" evidence="1">
    <location>
        <begin position="261"/>
        <end position="289"/>
    </location>
</feature>
<organism evidence="2 3">
    <name type="scientific">Kalanchoe fedtschenkoi</name>
    <name type="common">Lavender scallops</name>
    <name type="synonym">South American air plant</name>
    <dbReference type="NCBI Taxonomy" id="63787"/>
    <lineage>
        <taxon>Eukaryota</taxon>
        <taxon>Viridiplantae</taxon>
        <taxon>Streptophyta</taxon>
        <taxon>Embryophyta</taxon>
        <taxon>Tracheophyta</taxon>
        <taxon>Spermatophyta</taxon>
        <taxon>Magnoliopsida</taxon>
        <taxon>eudicotyledons</taxon>
        <taxon>Gunneridae</taxon>
        <taxon>Pentapetalae</taxon>
        <taxon>Saxifragales</taxon>
        <taxon>Crassulaceae</taxon>
        <taxon>Kalanchoe</taxon>
    </lineage>
</organism>
<feature type="compositionally biased region" description="Basic and acidic residues" evidence="1">
    <location>
        <begin position="25"/>
        <end position="39"/>
    </location>
</feature>
<keyword evidence="3" id="KW-1185">Reference proteome</keyword>
<dbReference type="Gramene" id="Kaladp0044s0079.1.v1.1">
    <property type="protein sequence ID" value="Kaladp0044s0079.1.v1.1.CDS.1"/>
    <property type="gene ID" value="Kaladp0044s0079.v1.1"/>
</dbReference>
<reference evidence="2" key="1">
    <citation type="submission" date="2021-01" db="UniProtKB">
        <authorList>
            <consortium name="EnsemblPlants"/>
        </authorList>
    </citation>
    <scope>IDENTIFICATION</scope>
</reference>
<feature type="region of interest" description="Disordered" evidence="1">
    <location>
        <begin position="1"/>
        <end position="39"/>
    </location>
</feature>
<proteinExistence type="predicted"/>
<dbReference type="EnsemblPlants" id="Kaladp0044s0079.1.v1.1">
    <property type="protein sequence ID" value="Kaladp0044s0079.1.v1.1.CDS.1"/>
    <property type="gene ID" value="Kaladp0044s0079.v1.1"/>
</dbReference>
<sequence length="349" mass="37364">MRNEEKGVLVSPVESSAEWGDDDNREEKEAFRTQPERHSHSLSEARMWVGAAVDCGGQDTGEKTVILSRDSKMGVAEFVVKRSRIAVGGLLGKDKECAPVRAVGVVDDCIGDGLNVSTKLAVGKEIQECSEAAVMDENVMIDKVVVLSSDCVEVARVVEECHECSVEGETFRISHDAEIGASKCSAVVGAGKVNELLCPDNIAVERVKRVGSSASNISISHNVNSNKRILPSSFGTCSNKGVSGAQIGHEVGRVRSDVEGHGSMVETHKRPGDEGAAETEKGGAGKKAFEPSNEVLADNILKVLDYLVKKQEQKSVYEEKPDIIGSAVKAGIKFPRPSWKPEVSEDDSC</sequence>
<evidence type="ECO:0000313" key="2">
    <source>
        <dbReference type="EnsemblPlants" id="Kaladp0044s0079.1.v1.1.CDS.1"/>
    </source>
</evidence>
<protein>
    <submittedName>
        <fullName evidence="2">Uncharacterized protein</fullName>
    </submittedName>
</protein>
<evidence type="ECO:0000313" key="3">
    <source>
        <dbReference type="Proteomes" id="UP000594263"/>
    </source>
</evidence>
<dbReference type="Proteomes" id="UP000594263">
    <property type="component" value="Unplaced"/>
</dbReference>